<feature type="repeat" description="TPR" evidence="1">
    <location>
        <begin position="509"/>
        <end position="542"/>
    </location>
</feature>
<dbReference type="SUPFAM" id="SSF48452">
    <property type="entry name" value="TPR-like"/>
    <property type="match status" value="2"/>
</dbReference>
<organism evidence="3 4">
    <name type="scientific">Candidatus Nitronauta litoralis</name>
    <dbReference type="NCBI Taxonomy" id="2705533"/>
    <lineage>
        <taxon>Bacteria</taxon>
        <taxon>Pseudomonadati</taxon>
        <taxon>Nitrospinota/Tectimicrobiota group</taxon>
        <taxon>Nitrospinota</taxon>
        <taxon>Nitrospinia</taxon>
        <taxon>Nitrospinales</taxon>
        <taxon>Nitrospinaceae</taxon>
        <taxon>Candidatus Nitronauta</taxon>
    </lineage>
</organism>
<feature type="compositionally biased region" description="Polar residues" evidence="2">
    <location>
        <begin position="40"/>
        <end position="63"/>
    </location>
</feature>
<name>A0A7T0BUR8_9BACT</name>
<dbReference type="Gene3D" id="3.40.50.300">
    <property type="entry name" value="P-loop containing nucleotide triphosphate hydrolases"/>
    <property type="match status" value="1"/>
</dbReference>
<protein>
    <submittedName>
        <fullName evidence="3">Tetratricopeptide repeat protein</fullName>
    </submittedName>
</protein>
<feature type="region of interest" description="Disordered" evidence="2">
    <location>
        <begin position="30"/>
        <end position="64"/>
    </location>
</feature>
<dbReference type="InterPro" id="IPR011990">
    <property type="entry name" value="TPR-like_helical_dom_sf"/>
</dbReference>
<evidence type="ECO:0000256" key="2">
    <source>
        <dbReference type="SAM" id="MobiDB-lite"/>
    </source>
</evidence>
<accession>A0A7T0BUR8</accession>
<evidence type="ECO:0000313" key="3">
    <source>
        <dbReference type="EMBL" id="QPJ61346.1"/>
    </source>
</evidence>
<dbReference type="EMBL" id="CP048685">
    <property type="protein sequence ID" value="QPJ61346.1"/>
    <property type="molecule type" value="Genomic_DNA"/>
</dbReference>
<dbReference type="InterPro" id="IPR019734">
    <property type="entry name" value="TPR_rpt"/>
</dbReference>
<dbReference type="SUPFAM" id="SSF52540">
    <property type="entry name" value="P-loop containing nucleoside triphosphate hydrolases"/>
    <property type="match status" value="1"/>
</dbReference>
<dbReference type="Gene3D" id="1.25.40.10">
    <property type="entry name" value="Tetratricopeptide repeat domain"/>
    <property type="match status" value="2"/>
</dbReference>
<dbReference type="SMART" id="SM00028">
    <property type="entry name" value="TPR"/>
    <property type="match status" value="7"/>
</dbReference>
<dbReference type="PROSITE" id="PS50005">
    <property type="entry name" value="TPR"/>
    <property type="match status" value="1"/>
</dbReference>
<keyword evidence="1" id="KW-0802">TPR repeat</keyword>
<dbReference type="InterPro" id="IPR027417">
    <property type="entry name" value="P-loop_NTPase"/>
</dbReference>
<evidence type="ECO:0000256" key="1">
    <source>
        <dbReference type="PROSITE-ProRule" id="PRU00339"/>
    </source>
</evidence>
<dbReference type="AlphaFoldDB" id="A0A7T0BUR8"/>
<gene>
    <name evidence="3" type="ORF">G3M70_05355</name>
</gene>
<sequence length="845" mass="94091">MSMILGLMILVIGGIGLIFIFKKPENEDSGVLSEKEEGGETQSRFVKSPSESNSKPRSGNSRLASIARKIENVRKEKGDSKLKSLAQHQVDAPPEDFFGRKTEIVNIVGRFKDGKHFNAFHGPRGIGKTATILKVVDKITPIFPEAQIYFNFDLADNPDTATSEAMAHVINSLSPGSKTPSNFEGLVAQYRKLLHGKKILLFFDNVRTSAEVLKLMPPSKSVGLILTSEEKLKIENMDWEKLEPLSEQNLKDLLNLWASRIGFWGAEIGRYAAYNPLAASLCGRFLNEFDSFDPEKFAKKLRDIFKEVEKTAPNRNQAGIETVLTILFLIIPDSVKLILSKLMQFRGSFYGDAEAFICEDKENIKLEMLVRLGFVEFNEHTDRYQIPPTIQRWLVTKLNKVNPGQTDLRRATFYMTRMQMLNDLFNSTLASKKDQALQLFDLDWKNFQAGQAWAQANCLKDNEIARICQGFAELGYPLLQLRQSAQNRLPWLEGGLLAAKNLQDEEGELNCLLFLGQEYNSVKNWKKAIESLEKSLALSQKQENPKVELDVLHGLGVAFLGQKNWNKALEHFQNEVKAADTIGEHSAILRAQEEIANTHLLAKDPGKAMEWLKMALETARNMNDSNSQTRLLSALGQAQLQSGDSQTAIETLQDALKSQVKSEDAKSIAGLHHNLGDAFLFTDEPAKAASSYQSASTLYQKIRDSLGHALSMGLHGACLMLAGDPEQGIKLANSSRSILRKIKATGEELRILGLMGDAFLKAGNWEEALKAGQNKRLLAQKTKNTDGEAQALQTMGEAMVGKKQPEEALPLFKNAVQLFGTRQPEKVKIIKDKIRALEKTPASSS</sequence>
<dbReference type="KEGG" id="nli:G3M70_05355"/>
<dbReference type="Proteomes" id="UP000594688">
    <property type="component" value="Chromosome"/>
</dbReference>
<dbReference type="PANTHER" id="PTHR10098">
    <property type="entry name" value="RAPSYN-RELATED"/>
    <property type="match status" value="1"/>
</dbReference>
<proteinExistence type="predicted"/>
<reference evidence="3 4" key="1">
    <citation type="submission" date="2020-02" db="EMBL/GenBank/DDBJ databases">
        <title>Genomic and physiological characterization of two novel Nitrospinaceae genera.</title>
        <authorList>
            <person name="Mueller A.J."/>
            <person name="Jung M.-Y."/>
            <person name="Strachan C.R."/>
            <person name="Herbold C.W."/>
            <person name="Kirkegaard R.H."/>
            <person name="Daims H."/>
        </authorList>
    </citation>
    <scope>NUCLEOTIDE SEQUENCE [LARGE SCALE GENOMIC DNA]</scope>
    <source>
        <strain evidence="3">EB</strain>
    </source>
</reference>
<evidence type="ECO:0000313" key="4">
    <source>
        <dbReference type="Proteomes" id="UP000594688"/>
    </source>
</evidence>
<dbReference type="Pfam" id="PF13424">
    <property type="entry name" value="TPR_12"/>
    <property type="match status" value="1"/>
</dbReference>